<accession>A0AAV7NS91</accession>
<dbReference type="AlphaFoldDB" id="A0AAV7NS91"/>
<evidence type="ECO:0000313" key="2">
    <source>
        <dbReference type="EMBL" id="KAJ1117527.1"/>
    </source>
</evidence>
<feature type="region of interest" description="Disordered" evidence="1">
    <location>
        <begin position="1"/>
        <end position="25"/>
    </location>
</feature>
<keyword evidence="3" id="KW-1185">Reference proteome</keyword>
<evidence type="ECO:0000313" key="3">
    <source>
        <dbReference type="Proteomes" id="UP001066276"/>
    </source>
</evidence>
<gene>
    <name evidence="2" type="ORF">NDU88_005726</name>
</gene>
<dbReference type="Proteomes" id="UP001066276">
    <property type="component" value="Chromosome 8"/>
</dbReference>
<dbReference type="EMBL" id="JANPWB010000012">
    <property type="protein sequence ID" value="KAJ1117527.1"/>
    <property type="molecule type" value="Genomic_DNA"/>
</dbReference>
<evidence type="ECO:0000256" key="1">
    <source>
        <dbReference type="SAM" id="MobiDB-lite"/>
    </source>
</evidence>
<comment type="caution">
    <text evidence="2">The sequence shown here is derived from an EMBL/GenBank/DDBJ whole genome shotgun (WGS) entry which is preliminary data.</text>
</comment>
<sequence>MGLVGPASAGRTGECGVEERGRRKARQPLDEDILIYPVWPGQLSRESARECKSLTRGHLAACSLGCTAQRGRARRKRMR</sequence>
<organism evidence="2 3">
    <name type="scientific">Pleurodeles waltl</name>
    <name type="common">Iberian ribbed newt</name>
    <dbReference type="NCBI Taxonomy" id="8319"/>
    <lineage>
        <taxon>Eukaryota</taxon>
        <taxon>Metazoa</taxon>
        <taxon>Chordata</taxon>
        <taxon>Craniata</taxon>
        <taxon>Vertebrata</taxon>
        <taxon>Euteleostomi</taxon>
        <taxon>Amphibia</taxon>
        <taxon>Batrachia</taxon>
        <taxon>Caudata</taxon>
        <taxon>Salamandroidea</taxon>
        <taxon>Salamandridae</taxon>
        <taxon>Pleurodelinae</taxon>
        <taxon>Pleurodeles</taxon>
    </lineage>
</organism>
<name>A0AAV7NS91_PLEWA</name>
<protein>
    <submittedName>
        <fullName evidence="2">Uncharacterized protein</fullName>
    </submittedName>
</protein>
<proteinExistence type="predicted"/>
<reference evidence="2" key="1">
    <citation type="journal article" date="2022" name="bioRxiv">
        <title>Sequencing and chromosome-scale assembly of the giantPleurodeles waltlgenome.</title>
        <authorList>
            <person name="Brown T."/>
            <person name="Elewa A."/>
            <person name="Iarovenko S."/>
            <person name="Subramanian E."/>
            <person name="Araus A.J."/>
            <person name="Petzold A."/>
            <person name="Susuki M."/>
            <person name="Suzuki K.-i.T."/>
            <person name="Hayashi T."/>
            <person name="Toyoda A."/>
            <person name="Oliveira C."/>
            <person name="Osipova E."/>
            <person name="Leigh N.D."/>
            <person name="Simon A."/>
            <person name="Yun M.H."/>
        </authorList>
    </citation>
    <scope>NUCLEOTIDE SEQUENCE</scope>
    <source>
        <strain evidence="2">20211129_DDA</strain>
        <tissue evidence="2">Liver</tissue>
    </source>
</reference>